<dbReference type="GO" id="GO:0006744">
    <property type="term" value="P:ubiquinone biosynthetic process"/>
    <property type="evidence" value="ECO:0007669"/>
    <property type="project" value="UniProtKB-KW"/>
</dbReference>
<keyword evidence="4" id="KW-1185">Reference proteome</keyword>
<proteinExistence type="predicted"/>
<organism evidence="3 4">
    <name type="scientific">Ditylenchus destructor</name>
    <dbReference type="NCBI Taxonomy" id="166010"/>
    <lineage>
        <taxon>Eukaryota</taxon>
        <taxon>Metazoa</taxon>
        <taxon>Ecdysozoa</taxon>
        <taxon>Nematoda</taxon>
        <taxon>Chromadorea</taxon>
        <taxon>Rhabditida</taxon>
        <taxon>Tylenchina</taxon>
        <taxon>Tylenchomorpha</taxon>
        <taxon>Sphaerularioidea</taxon>
        <taxon>Anguinidae</taxon>
        <taxon>Anguininae</taxon>
        <taxon>Ditylenchus</taxon>
    </lineage>
</organism>
<accession>A0AAD4QVU5</accession>
<evidence type="ECO:0000313" key="3">
    <source>
        <dbReference type="EMBL" id="KAI1692346.1"/>
    </source>
</evidence>
<gene>
    <name evidence="3" type="ORF">DdX_21304</name>
</gene>
<protein>
    <submittedName>
        <fullName evidence="3">Coenzyme Q (Ubiquinone) biosynthesis protein coq4 domain-containing protein</fullName>
    </submittedName>
</protein>
<dbReference type="InterPro" id="IPR007715">
    <property type="entry name" value="Coq4"/>
</dbReference>
<feature type="region of interest" description="Disordered" evidence="2">
    <location>
        <begin position="251"/>
        <end position="281"/>
    </location>
</feature>
<dbReference type="Pfam" id="PF05019">
    <property type="entry name" value="Coq4"/>
    <property type="match status" value="1"/>
</dbReference>
<dbReference type="PANTHER" id="PTHR12922:SF7">
    <property type="entry name" value="UBIQUINONE BIOSYNTHESIS PROTEIN COQ4 HOMOLOG, MITOCHONDRIAL"/>
    <property type="match status" value="1"/>
</dbReference>
<reference evidence="3" key="1">
    <citation type="submission" date="2022-01" db="EMBL/GenBank/DDBJ databases">
        <title>Genome Sequence Resource for Two Populations of Ditylenchus destructor, the Migratory Endoparasitic Phytonematode.</title>
        <authorList>
            <person name="Zhang H."/>
            <person name="Lin R."/>
            <person name="Xie B."/>
        </authorList>
    </citation>
    <scope>NUCLEOTIDE SEQUENCE</scope>
    <source>
        <strain evidence="3">BazhouSP</strain>
    </source>
</reference>
<dbReference type="PANTHER" id="PTHR12922">
    <property type="entry name" value="UBIQUINONE BIOSYNTHESIS PROTEIN"/>
    <property type="match status" value="1"/>
</dbReference>
<dbReference type="Proteomes" id="UP001201812">
    <property type="component" value="Unassembled WGS sequence"/>
</dbReference>
<evidence type="ECO:0000256" key="1">
    <source>
        <dbReference type="ARBA" id="ARBA00022688"/>
    </source>
</evidence>
<sequence>MATQAQMQPSSTQAPVSQAPTPRPPASQPIDWGKPRKREWGTALRALIKLLGNADDTVQVFRIMRALNGDTVQKNYAGCCRPRRAAASPITASKLSQRFSDRTWIDSLPEGSVGAAYRAFLDRTGYSAQGLADVSYEDAEIERDVEHPHAWFGRRERDIHDIWHILTGYQADEPLGEACLVAFSYSQTGGLGWAFIAAGAALKSLKITGKRTFTKAVLEGRRHGKRAKWLSNEDYEALMYEPLDAARRRLNIGDPSSTVRPRPSSRPRAGRALSDPERHHAVERDVPDARSAEIGHAHLAAPADDHLLDRFAERHVLSTMSVTAPSRTPAIP</sequence>
<name>A0AAD4QVU5_9BILA</name>
<dbReference type="EMBL" id="JAKKPZ010000780">
    <property type="protein sequence ID" value="KAI1692346.1"/>
    <property type="molecule type" value="Genomic_DNA"/>
</dbReference>
<feature type="region of interest" description="Disordered" evidence="2">
    <location>
        <begin position="1"/>
        <end position="35"/>
    </location>
</feature>
<dbReference type="AlphaFoldDB" id="A0AAD4QVU5"/>
<evidence type="ECO:0000256" key="2">
    <source>
        <dbReference type="SAM" id="MobiDB-lite"/>
    </source>
</evidence>
<feature type="compositionally biased region" description="Polar residues" evidence="2">
    <location>
        <begin position="1"/>
        <end position="20"/>
    </location>
</feature>
<comment type="caution">
    <text evidence="3">The sequence shown here is derived from an EMBL/GenBank/DDBJ whole genome shotgun (WGS) entry which is preliminary data.</text>
</comment>
<evidence type="ECO:0000313" key="4">
    <source>
        <dbReference type="Proteomes" id="UP001201812"/>
    </source>
</evidence>
<keyword evidence="1" id="KW-0831">Ubiquinone biosynthesis</keyword>